<comment type="caution">
    <text evidence="2">The sequence shown here is derived from an EMBL/GenBank/DDBJ whole genome shotgun (WGS) entry which is preliminary data.</text>
</comment>
<dbReference type="Proteomes" id="UP001065047">
    <property type="component" value="Unassembled WGS sequence"/>
</dbReference>
<dbReference type="EMBL" id="BAPF01000054">
    <property type="protein sequence ID" value="GBQ85641.1"/>
    <property type="molecule type" value="Genomic_DNA"/>
</dbReference>
<evidence type="ECO:0000313" key="2">
    <source>
        <dbReference type="EMBL" id="GBQ85641.1"/>
    </source>
</evidence>
<gene>
    <name evidence="2" type="ORF">AA14337_3125</name>
</gene>
<keyword evidence="3" id="KW-1185">Reference proteome</keyword>
<accession>A0ABQ0PZR1</accession>
<sequence>MRNLKSCPWQWRIPITATENSNQEAAPPKLEGDDIIPLPKPAPQAFRVSIRTLD</sequence>
<feature type="region of interest" description="Disordered" evidence="1">
    <location>
        <begin position="15"/>
        <end position="38"/>
    </location>
</feature>
<reference evidence="2" key="1">
    <citation type="submission" date="2013-04" db="EMBL/GenBank/DDBJ databases">
        <title>The genome sequencing project of 58 acetic acid bacteria.</title>
        <authorList>
            <person name="Okamoto-Kainuma A."/>
            <person name="Ishikawa M."/>
            <person name="Umino S."/>
            <person name="Koizumi Y."/>
            <person name="Shiwa Y."/>
            <person name="Yoshikawa H."/>
            <person name="Matsutani M."/>
            <person name="Matsushita K."/>
        </authorList>
    </citation>
    <scope>NUCLEOTIDE SEQUENCE</scope>
    <source>
        <strain evidence="2">DSM 14337</strain>
    </source>
</reference>
<name>A0ABQ0PZR1_9PROT</name>
<evidence type="ECO:0000256" key="1">
    <source>
        <dbReference type="SAM" id="MobiDB-lite"/>
    </source>
</evidence>
<protein>
    <submittedName>
        <fullName evidence="2">Uncharacterized protein</fullName>
    </submittedName>
</protein>
<proteinExistence type="predicted"/>
<evidence type="ECO:0000313" key="3">
    <source>
        <dbReference type="Proteomes" id="UP001065047"/>
    </source>
</evidence>
<organism evidence="2 3">
    <name type="scientific">Acetobacter malorum DSM 14337</name>
    <dbReference type="NCBI Taxonomy" id="1307910"/>
    <lineage>
        <taxon>Bacteria</taxon>
        <taxon>Pseudomonadati</taxon>
        <taxon>Pseudomonadota</taxon>
        <taxon>Alphaproteobacteria</taxon>
        <taxon>Acetobacterales</taxon>
        <taxon>Acetobacteraceae</taxon>
        <taxon>Acetobacter</taxon>
    </lineage>
</organism>